<keyword evidence="2" id="KW-1185">Reference proteome</keyword>
<sequence length="100" mass="11758">MFQSPQYSSLHFIRISHDTSKHIGGRQPNVLFVLSITFCANALSTLRRMKRIITANEYYSLYRSYIYELVPSHVAVVRCDMKNVFSEKKIERWLVEISVQ</sequence>
<comment type="caution">
    <text evidence="1">The sequence shown here is derived from an EMBL/GenBank/DDBJ whole genome shotgun (WGS) entry which is preliminary data.</text>
</comment>
<evidence type="ECO:0000313" key="2">
    <source>
        <dbReference type="Proteomes" id="UP000031036"/>
    </source>
</evidence>
<reference evidence="1 2" key="1">
    <citation type="submission" date="2014-11" db="EMBL/GenBank/DDBJ databases">
        <title>Genetic blueprint of the zoonotic pathogen Toxocara canis.</title>
        <authorList>
            <person name="Zhu X.-Q."/>
            <person name="Korhonen P.K."/>
            <person name="Cai H."/>
            <person name="Young N.D."/>
            <person name="Nejsum P."/>
            <person name="von Samson-Himmelstjerna G."/>
            <person name="Boag P.R."/>
            <person name="Tan P."/>
            <person name="Li Q."/>
            <person name="Min J."/>
            <person name="Yang Y."/>
            <person name="Wang X."/>
            <person name="Fang X."/>
            <person name="Hall R.S."/>
            <person name="Hofmann A."/>
            <person name="Sternberg P.W."/>
            <person name="Jex A.R."/>
            <person name="Gasser R.B."/>
        </authorList>
    </citation>
    <scope>NUCLEOTIDE SEQUENCE [LARGE SCALE GENOMIC DNA]</scope>
    <source>
        <strain evidence="1">PN_DK_2014</strain>
    </source>
</reference>
<proteinExistence type="predicted"/>
<gene>
    <name evidence="1" type="ORF">Tcan_00839</name>
</gene>
<protein>
    <submittedName>
        <fullName evidence="1">Uncharacterized protein</fullName>
    </submittedName>
</protein>
<evidence type="ECO:0000313" key="1">
    <source>
        <dbReference type="EMBL" id="KHN82423.1"/>
    </source>
</evidence>
<accession>A0A0B2VLD4</accession>
<feature type="non-terminal residue" evidence="1">
    <location>
        <position position="100"/>
    </location>
</feature>
<dbReference type="AlphaFoldDB" id="A0A0B2VLD4"/>
<dbReference type="EMBL" id="JPKZ01001364">
    <property type="protein sequence ID" value="KHN82423.1"/>
    <property type="molecule type" value="Genomic_DNA"/>
</dbReference>
<name>A0A0B2VLD4_TOXCA</name>
<dbReference type="Proteomes" id="UP000031036">
    <property type="component" value="Unassembled WGS sequence"/>
</dbReference>
<organism evidence="1 2">
    <name type="scientific">Toxocara canis</name>
    <name type="common">Canine roundworm</name>
    <dbReference type="NCBI Taxonomy" id="6265"/>
    <lineage>
        <taxon>Eukaryota</taxon>
        <taxon>Metazoa</taxon>
        <taxon>Ecdysozoa</taxon>
        <taxon>Nematoda</taxon>
        <taxon>Chromadorea</taxon>
        <taxon>Rhabditida</taxon>
        <taxon>Spirurina</taxon>
        <taxon>Ascaridomorpha</taxon>
        <taxon>Ascaridoidea</taxon>
        <taxon>Toxocaridae</taxon>
        <taxon>Toxocara</taxon>
    </lineage>
</organism>